<protein>
    <recommendedName>
        <fullName evidence="4">Tetratricopeptide repeat protein</fullName>
    </recommendedName>
</protein>
<dbReference type="Proteomes" id="UP000318538">
    <property type="component" value="Chromosome"/>
</dbReference>
<name>A0A517N6S3_9BACT</name>
<dbReference type="Gene3D" id="1.25.40.10">
    <property type="entry name" value="Tetratricopeptide repeat domain"/>
    <property type="match status" value="1"/>
</dbReference>
<reference evidence="2 3" key="1">
    <citation type="submission" date="2019-02" db="EMBL/GenBank/DDBJ databases">
        <title>Deep-cultivation of Planctomycetes and their phenomic and genomic characterization uncovers novel biology.</title>
        <authorList>
            <person name="Wiegand S."/>
            <person name="Jogler M."/>
            <person name="Boedeker C."/>
            <person name="Pinto D."/>
            <person name="Vollmers J."/>
            <person name="Rivas-Marin E."/>
            <person name="Kohn T."/>
            <person name="Peeters S.H."/>
            <person name="Heuer A."/>
            <person name="Rast P."/>
            <person name="Oberbeckmann S."/>
            <person name="Bunk B."/>
            <person name="Jeske O."/>
            <person name="Meyerdierks A."/>
            <person name="Storesund J.E."/>
            <person name="Kallscheuer N."/>
            <person name="Luecker S."/>
            <person name="Lage O.M."/>
            <person name="Pohl T."/>
            <person name="Merkel B.J."/>
            <person name="Hornburger P."/>
            <person name="Mueller R.-W."/>
            <person name="Bruemmer F."/>
            <person name="Labrenz M."/>
            <person name="Spormann A.M."/>
            <person name="Op den Camp H."/>
            <person name="Overmann J."/>
            <person name="Amann R."/>
            <person name="Jetten M.S.M."/>
            <person name="Mascher T."/>
            <person name="Medema M.H."/>
            <person name="Devos D.P."/>
            <person name="Kaster A.-K."/>
            <person name="Ovreas L."/>
            <person name="Rohde M."/>
            <person name="Galperin M.Y."/>
            <person name="Jogler C."/>
        </authorList>
    </citation>
    <scope>NUCLEOTIDE SEQUENCE [LARGE SCALE GENOMIC DNA]</scope>
    <source>
        <strain evidence="2 3">K22_7</strain>
    </source>
</reference>
<evidence type="ECO:0000313" key="2">
    <source>
        <dbReference type="EMBL" id="QDT02837.1"/>
    </source>
</evidence>
<organism evidence="2 3">
    <name type="scientific">Rubripirellula lacrimiformis</name>
    <dbReference type="NCBI Taxonomy" id="1930273"/>
    <lineage>
        <taxon>Bacteria</taxon>
        <taxon>Pseudomonadati</taxon>
        <taxon>Planctomycetota</taxon>
        <taxon>Planctomycetia</taxon>
        <taxon>Pirellulales</taxon>
        <taxon>Pirellulaceae</taxon>
        <taxon>Rubripirellula</taxon>
    </lineage>
</organism>
<dbReference type="SUPFAM" id="SSF48452">
    <property type="entry name" value="TPR-like"/>
    <property type="match status" value="1"/>
</dbReference>
<keyword evidence="3" id="KW-1185">Reference proteome</keyword>
<accession>A0A517N6S3</accession>
<dbReference type="AlphaFoldDB" id="A0A517N6S3"/>
<dbReference type="KEGG" id="rlc:K227x_12160"/>
<feature type="region of interest" description="Disordered" evidence="1">
    <location>
        <begin position="46"/>
        <end position="102"/>
    </location>
</feature>
<gene>
    <name evidence="2" type="ORF">K227x_12160</name>
</gene>
<dbReference type="EMBL" id="CP036525">
    <property type="protein sequence ID" value="QDT02837.1"/>
    <property type="molecule type" value="Genomic_DNA"/>
</dbReference>
<dbReference type="InterPro" id="IPR011990">
    <property type="entry name" value="TPR-like_helical_dom_sf"/>
</dbReference>
<evidence type="ECO:0008006" key="4">
    <source>
        <dbReference type="Google" id="ProtNLM"/>
    </source>
</evidence>
<evidence type="ECO:0000256" key="1">
    <source>
        <dbReference type="SAM" id="MobiDB-lite"/>
    </source>
</evidence>
<evidence type="ECO:0000313" key="3">
    <source>
        <dbReference type="Proteomes" id="UP000318538"/>
    </source>
</evidence>
<proteinExistence type="predicted"/>
<sequence>MVGCHRWESGLVTDPSVIWPRSIGLGASMMLAISLMLGGPSLAMQNVPSGSSVPKREQLEQNQPQPGQAPLEQRSLSDAPVDEGGDGGGDGPGDTAADQRADAVRRAVDDLSKDDYAVRQQATIEMWKGRDWSREAVQDAAHNPDPEIAGRAQWILRQWRRGALPDTPPEISRLLQSGDQPAAIERLLEGGQFLAAVVAVEESAGTVDRELIQRRINIGLMSRFPIYVHMAIQSESLPHLLRLIDLVADSNETAACRFELMQIMGLPITDENLLPESAATWPPNQRLMVMAMLLVKLERYDDAIAVAKQSGDAELLLTCRMIAGRWRQIADERLAVAEAAEPGAIEYCLDWCQVMMAADRCGDDALFETAADHLMSPQIGDHPASMNVRWKYLLSHGKVDEALSVLDTISPDAAATVAMDTSRVSHAFDVLGFPLDRVDSDYGKWIDEALDAQRDAGTEQLSPQVRRLLVLMQCLLSIGREDVARIIAKRVADSDGRIGIQRQHRLAEYVLSTLTLVQNVDWMPELAIEAESRSVSADSIDIIARTMDEVDGTTVEILMDALLKMDPNQPAEPRFFAAYELLSGRIPAGFDPATDFAKIFDLVTRPRSVRTVRGMRQNLSIQANMNIAIMFSRHGEASLALACMTKLARSGDTDALFRMAEQALDSGRGNDAQILFDAVYRKFEKPVRVGGSGDVAMAAKALVGMLSIARRSGDQQRSEELLKEIRLVLCSPSSNLRHAVASYLADRDEIDLALEAYGRILPVKAFGSNDSVDLYSVSRVFALTARHTDPEAAARWFDLAILRSIESDDFRPSAFATLPMYVHRWSLEAAVRDGDVSQAQNQVERLLQFNAMDVDLAERLLPKMREASMDELADRTFSRVMDRGTEYVAEFSRDAMTCNNLAWVAAMNDRRLDDALRLSESAVRMEPDSAIFRDTLAEILFLRGDKQAALAIEQGCLLDDPGQWHLHEQIERFSK</sequence>